<gene>
    <name evidence="1" type="ORF">FJM65_17800</name>
</gene>
<evidence type="ECO:0000313" key="2">
    <source>
        <dbReference type="Proteomes" id="UP000316727"/>
    </source>
</evidence>
<dbReference type="RefSeq" id="WP_140623211.1">
    <property type="nucleotide sequence ID" value="NZ_VFRQ01000012.1"/>
</dbReference>
<dbReference type="Gene3D" id="3.30.40.220">
    <property type="match status" value="1"/>
</dbReference>
<sequence>MTQEEFLIQHLIEDKSYPLLLQENRELSLSILQAWWATGTEFRTKIRRANTLYTSRKGNPAFAAFERAGKRAFFEWYQRQPRICACCNIEEYKLEELFDTGALETKRGRGRSLELERRDTRLNLYTEDNCVLACYFCNNHKGDTISEKDHLHYFSVPTRQYLEDKYSQFKGKRRRIKVTTDH</sequence>
<dbReference type="AlphaFoldDB" id="A0A501W5D3"/>
<keyword evidence="2" id="KW-1185">Reference proteome</keyword>
<name>A0A501W5D3_9BACT</name>
<dbReference type="Proteomes" id="UP000316727">
    <property type="component" value="Unassembled WGS sequence"/>
</dbReference>
<evidence type="ECO:0000313" key="1">
    <source>
        <dbReference type="EMBL" id="TPE42461.1"/>
    </source>
</evidence>
<organism evidence="1 2">
    <name type="scientific">Pontibacter mangrovi</name>
    <dbReference type="NCBI Taxonomy" id="2589816"/>
    <lineage>
        <taxon>Bacteria</taxon>
        <taxon>Pseudomonadati</taxon>
        <taxon>Bacteroidota</taxon>
        <taxon>Cytophagia</taxon>
        <taxon>Cytophagales</taxon>
        <taxon>Hymenobacteraceae</taxon>
        <taxon>Pontibacter</taxon>
    </lineage>
</organism>
<comment type="caution">
    <text evidence="1">The sequence shown here is derived from an EMBL/GenBank/DDBJ whole genome shotgun (WGS) entry which is preliminary data.</text>
</comment>
<dbReference type="EMBL" id="VFRQ01000012">
    <property type="protein sequence ID" value="TPE42461.1"/>
    <property type="molecule type" value="Genomic_DNA"/>
</dbReference>
<dbReference type="OrthoDB" id="839292at2"/>
<proteinExistence type="predicted"/>
<reference evidence="1 2" key="1">
    <citation type="submission" date="2019-06" db="EMBL/GenBank/DDBJ databases">
        <title>A novel bacterium of genus Pontibacter, isolated from marine sediment.</title>
        <authorList>
            <person name="Huang H."/>
            <person name="Mo K."/>
            <person name="Hu Y."/>
        </authorList>
    </citation>
    <scope>NUCLEOTIDE SEQUENCE [LARGE SCALE GENOMIC DNA]</scope>
    <source>
        <strain evidence="1 2">HB172049</strain>
    </source>
</reference>
<evidence type="ECO:0008006" key="3">
    <source>
        <dbReference type="Google" id="ProtNLM"/>
    </source>
</evidence>
<protein>
    <recommendedName>
        <fullName evidence="3">HNH endonuclease</fullName>
    </recommendedName>
</protein>
<accession>A0A501W5D3</accession>